<evidence type="ECO:0000313" key="1">
    <source>
        <dbReference type="Proteomes" id="UP000694865"/>
    </source>
</evidence>
<gene>
    <name evidence="2" type="primary">LOC102807100</name>
</gene>
<name>A0ABM0M4P6_SACKO</name>
<sequence>MNPSYPLPNPNIDLSSNPFAALLQPSTAGTAKSLEECMDESVESTLLSEADSEKINISEHGSEIELGVQAVATEKLEINNSIQKIFLITVDKDPPVTDQNMPHIVSIYLT</sequence>
<dbReference type="GeneID" id="102807100"/>
<evidence type="ECO:0000313" key="2">
    <source>
        <dbReference type="RefSeq" id="XP_006814987.1"/>
    </source>
</evidence>
<reference evidence="2" key="1">
    <citation type="submission" date="2025-08" db="UniProtKB">
        <authorList>
            <consortium name="RefSeq"/>
        </authorList>
    </citation>
    <scope>IDENTIFICATION</scope>
    <source>
        <tissue evidence="2">Testes</tissue>
    </source>
</reference>
<keyword evidence="1" id="KW-1185">Reference proteome</keyword>
<protein>
    <submittedName>
        <fullName evidence="2">Uncharacterized protein LOC102807100</fullName>
    </submittedName>
</protein>
<organism evidence="1 2">
    <name type="scientific">Saccoglossus kowalevskii</name>
    <name type="common">Acorn worm</name>
    <dbReference type="NCBI Taxonomy" id="10224"/>
    <lineage>
        <taxon>Eukaryota</taxon>
        <taxon>Metazoa</taxon>
        <taxon>Hemichordata</taxon>
        <taxon>Enteropneusta</taxon>
        <taxon>Harrimaniidae</taxon>
        <taxon>Saccoglossus</taxon>
    </lineage>
</organism>
<dbReference type="RefSeq" id="XP_006814987.1">
    <property type="nucleotide sequence ID" value="XM_006814924.1"/>
</dbReference>
<dbReference type="Proteomes" id="UP000694865">
    <property type="component" value="Unplaced"/>
</dbReference>
<proteinExistence type="predicted"/>
<accession>A0ABM0M4P6</accession>